<organism evidence="1">
    <name type="scientific">Amphimedon queenslandica</name>
    <name type="common">Sponge</name>
    <dbReference type="NCBI Taxonomy" id="400682"/>
    <lineage>
        <taxon>Eukaryota</taxon>
        <taxon>Metazoa</taxon>
        <taxon>Porifera</taxon>
        <taxon>Demospongiae</taxon>
        <taxon>Heteroscleromorpha</taxon>
        <taxon>Haplosclerida</taxon>
        <taxon>Niphatidae</taxon>
        <taxon>Amphimedon</taxon>
    </lineage>
</organism>
<accession>A0A1X7TDI3</accession>
<evidence type="ECO:0000313" key="1">
    <source>
        <dbReference type="EnsemblMetazoa" id="Aqu2.1.12527_001"/>
    </source>
</evidence>
<name>A0A1X7TDI3_AMPQE</name>
<sequence>MAIFDLPAKAAATNTKQYNGEFGCFYCLDRGKYYNRARIYPPSDDHVLRTSDEMKKWAEEAERKKEPIFGVKGQSLLSNYLAFPQCIPIDYMHCVLEGVVKQLMKLWFGSSYHAESYSLHKHMCTVDKILSYIKPPREIQQYSRHLSLLVCAMHILLSDKILVSELDIAYRMLSKFYQNAGYLYNDSIYTINMHSLQHIVAFVELWGPLWSYSMFGFENLNGYLGKMYHDKLRELSVGETLKTQAYIDKILSKNSFKMHEIDVKCHAIGKLSLHVLTQEEKLVITSHGFTLCSDNVTSFNRLMLHNTIYSSEEYKRKGNKRNNTICCYRLSSSSTFAYGKIMVFYMPNESEPFCIINPFEITEDDSPLSTIQQNEELPLPYRV</sequence>
<dbReference type="OMA" id="NNTICCY"/>
<proteinExistence type="predicted"/>
<dbReference type="OrthoDB" id="3263820at2759"/>
<evidence type="ECO:0008006" key="2">
    <source>
        <dbReference type="Google" id="ProtNLM"/>
    </source>
</evidence>
<dbReference type="PANTHER" id="PTHR46579:SF1">
    <property type="entry name" value="F5_8 TYPE C DOMAIN-CONTAINING PROTEIN"/>
    <property type="match status" value="1"/>
</dbReference>
<reference evidence="1" key="1">
    <citation type="submission" date="2017-05" db="UniProtKB">
        <authorList>
            <consortium name="EnsemblMetazoa"/>
        </authorList>
    </citation>
    <scope>IDENTIFICATION</scope>
</reference>
<protein>
    <recommendedName>
        <fullName evidence="2">DUF4218 domain-containing protein</fullName>
    </recommendedName>
</protein>
<dbReference type="PANTHER" id="PTHR46579">
    <property type="entry name" value="F5/8 TYPE C DOMAIN-CONTAINING PROTEIN-RELATED"/>
    <property type="match status" value="1"/>
</dbReference>
<dbReference type="EnsemblMetazoa" id="Aqu2.1.12527_001">
    <property type="protein sequence ID" value="Aqu2.1.12527_001"/>
    <property type="gene ID" value="Aqu2.1.12527"/>
</dbReference>
<dbReference type="InParanoid" id="A0A1X7TDI3"/>
<dbReference type="AlphaFoldDB" id="A0A1X7TDI3"/>